<dbReference type="GeneID" id="93229098"/>
<proteinExistence type="predicted"/>
<evidence type="ECO:0000313" key="2">
    <source>
        <dbReference type="Proteomes" id="UP000245778"/>
    </source>
</evidence>
<comment type="caution">
    <text evidence="1">The sequence shown here is derived from an EMBL/GenBank/DDBJ whole genome shotgun (WGS) entry which is preliminary data.</text>
</comment>
<organism evidence="1 2">
    <name type="scientific">Intestinimonas butyriciproducens</name>
    <dbReference type="NCBI Taxonomy" id="1297617"/>
    <lineage>
        <taxon>Bacteria</taxon>
        <taxon>Bacillati</taxon>
        <taxon>Bacillota</taxon>
        <taxon>Clostridia</taxon>
        <taxon>Eubacteriales</taxon>
        <taxon>Intestinimonas</taxon>
    </lineage>
</organism>
<evidence type="ECO:0000313" key="1">
    <source>
        <dbReference type="EMBL" id="PVY47038.1"/>
    </source>
</evidence>
<sequence length="79" mass="9330">MNDRDIQHPDITAMERTGQPASVPYRIKLEIDSEVQRAYIDDHRDNFIDWCFADPDIIRHYLEETENRLSGWIKEVLAG</sequence>
<reference evidence="1 2" key="1">
    <citation type="submission" date="2018-04" db="EMBL/GenBank/DDBJ databases">
        <title>Genomic Encyclopedia of Type Strains, Phase IV (KMG-IV): sequencing the most valuable type-strain genomes for metagenomic binning, comparative biology and taxonomic classification.</title>
        <authorList>
            <person name="Goeker M."/>
        </authorList>
    </citation>
    <scope>NUCLEOTIDE SEQUENCE [LARGE SCALE GENOMIC DNA]</scope>
    <source>
        <strain evidence="1 2">DSM 26588</strain>
    </source>
</reference>
<name>A0A2U1BEH0_9FIRM</name>
<dbReference type="EMBL" id="QEKK01000011">
    <property type="protein sequence ID" value="PVY47038.1"/>
    <property type="molecule type" value="Genomic_DNA"/>
</dbReference>
<accession>A0A2U1BEH0</accession>
<dbReference type="RefSeq" id="WP_116722474.1">
    <property type="nucleotide sequence ID" value="NZ_CP011524.1"/>
</dbReference>
<protein>
    <submittedName>
        <fullName evidence="1">Uncharacterized protein</fullName>
    </submittedName>
</protein>
<dbReference type="Proteomes" id="UP000245778">
    <property type="component" value="Unassembled WGS sequence"/>
</dbReference>
<dbReference type="AlphaFoldDB" id="A0A2U1BEH0"/>
<gene>
    <name evidence="1" type="ORF">C7373_11141</name>
</gene>